<organism evidence="7 8">
    <name type="scientific">Limnohabitans curvus</name>
    <dbReference type="NCBI Taxonomy" id="323423"/>
    <lineage>
        <taxon>Bacteria</taxon>
        <taxon>Pseudomonadati</taxon>
        <taxon>Pseudomonadota</taxon>
        <taxon>Betaproteobacteria</taxon>
        <taxon>Burkholderiales</taxon>
        <taxon>Comamonadaceae</taxon>
        <taxon>Limnohabitans</taxon>
    </lineage>
</organism>
<evidence type="ECO:0000256" key="2">
    <source>
        <dbReference type="ARBA" id="ARBA00004613"/>
    </source>
</evidence>
<dbReference type="RefSeq" id="WP_108402311.1">
    <property type="nucleotide sequence ID" value="NZ_NESP01000001.1"/>
</dbReference>
<protein>
    <submittedName>
        <fullName evidence="7">Flagellar hook-associated protein 3</fullName>
    </submittedName>
</protein>
<comment type="subcellular location">
    <subcellularLocation>
        <location evidence="1">Bacterial flagellum</location>
    </subcellularLocation>
    <subcellularLocation>
        <location evidence="2">Secreted</location>
    </subcellularLocation>
</comment>
<name>A0A315EUX7_9BURK</name>
<gene>
    <name evidence="7" type="ORF">B9Z44_09690</name>
</gene>
<dbReference type="InterPro" id="IPR001492">
    <property type="entry name" value="Flagellin"/>
</dbReference>
<dbReference type="EMBL" id="NESP01000001">
    <property type="protein sequence ID" value="PUE59824.1"/>
    <property type="molecule type" value="Genomic_DNA"/>
</dbReference>
<dbReference type="InterPro" id="IPR046358">
    <property type="entry name" value="Flagellin_C"/>
</dbReference>
<dbReference type="Pfam" id="PF00700">
    <property type="entry name" value="Flagellin_C"/>
    <property type="match status" value="1"/>
</dbReference>
<dbReference type="Gene3D" id="1.20.1330.10">
    <property type="entry name" value="f41 fragment of flagellin, N-terminal domain"/>
    <property type="match status" value="1"/>
</dbReference>
<evidence type="ECO:0000256" key="1">
    <source>
        <dbReference type="ARBA" id="ARBA00004365"/>
    </source>
</evidence>
<keyword evidence="7" id="KW-0966">Cell projection</keyword>
<dbReference type="GO" id="GO:0009424">
    <property type="term" value="C:bacterial-type flagellum hook"/>
    <property type="evidence" value="ECO:0007669"/>
    <property type="project" value="InterPro"/>
</dbReference>
<accession>A0A315EUX7</accession>
<evidence type="ECO:0000259" key="6">
    <source>
        <dbReference type="Pfam" id="PF00700"/>
    </source>
</evidence>
<dbReference type="GO" id="GO:0005576">
    <property type="term" value="C:extracellular region"/>
    <property type="evidence" value="ECO:0007669"/>
    <property type="project" value="UniProtKB-SubCell"/>
</dbReference>
<keyword evidence="4" id="KW-0975">Bacterial flagellum</keyword>
<sequence>MKISTSLYFDRSTNQLGNVQAKLTKVQEQLSTGLQIVKPSDEPDKASLVTRLESELARQAGYQDTLKAVNVRLTAEETALKNTSDVMYRIKELGVQAANDTLSLQDRQSIALELGTLRDQILSMANSQDSNGNFLFSGSRAGEPAFSKDADGRVVYQGDHSRMKVNVGDNRRMNLNLPGSDIYTRVVRDDGKGNKVGVDFFQALDDLTQAVKSADRTKIQRGIAEVDTLQGGISEGLGQIGADLSVVDMQTNVLDQVVLRLQTTRSDIEDLDYTEAITRMNKDQLALEAAQSSFAKISQLSLFKYLN</sequence>
<comment type="similarity">
    <text evidence="3">Belongs to the bacterial flagellin family.</text>
</comment>
<dbReference type="InterPro" id="IPR001029">
    <property type="entry name" value="Flagellin_N"/>
</dbReference>
<dbReference type="NCBIfam" id="TIGR02550">
    <property type="entry name" value="flagell_flgL"/>
    <property type="match status" value="1"/>
</dbReference>
<comment type="caution">
    <text evidence="7">The sequence shown here is derived from an EMBL/GenBank/DDBJ whole genome shotgun (WGS) entry which is preliminary data.</text>
</comment>
<dbReference type="PANTHER" id="PTHR42792">
    <property type="entry name" value="FLAGELLIN"/>
    <property type="match status" value="1"/>
</dbReference>
<dbReference type="Pfam" id="PF00669">
    <property type="entry name" value="Flagellin_N"/>
    <property type="match status" value="1"/>
</dbReference>
<reference evidence="7 8" key="1">
    <citation type="submission" date="2017-04" db="EMBL/GenBank/DDBJ databases">
        <title>Unexpected and diverse lifestyles within the genus Limnohabitans.</title>
        <authorList>
            <person name="Kasalicky V."/>
            <person name="Mehrshad M."/>
            <person name="Andrei S.-A."/>
            <person name="Salcher M."/>
            <person name="Kratochvilova H."/>
            <person name="Simek K."/>
            <person name="Ghai R."/>
        </authorList>
    </citation>
    <scope>NUCLEOTIDE SEQUENCE [LARGE SCALE GENOMIC DNA]</scope>
    <source>
        <strain evidence="7 8">MWH-C5</strain>
    </source>
</reference>
<evidence type="ECO:0000256" key="3">
    <source>
        <dbReference type="ARBA" id="ARBA00005709"/>
    </source>
</evidence>
<keyword evidence="7" id="KW-0969">Cilium</keyword>
<evidence type="ECO:0000313" key="8">
    <source>
        <dbReference type="Proteomes" id="UP000251341"/>
    </source>
</evidence>
<dbReference type="AlphaFoldDB" id="A0A315EUX7"/>
<evidence type="ECO:0000313" key="7">
    <source>
        <dbReference type="EMBL" id="PUE59824.1"/>
    </source>
</evidence>
<evidence type="ECO:0000256" key="4">
    <source>
        <dbReference type="ARBA" id="ARBA00023143"/>
    </source>
</evidence>
<dbReference type="GO" id="GO:0005198">
    <property type="term" value="F:structural molecule activity"/>
    <property type="evidence" value="ECO:0007669"/>
    <property type="project" value="InterPro"/>
</dbReference>
<proteinExistence type="inferred from homology"/>
<feature type="domain" description="Flagellin C-terminal" evidence="6">
    <location>
        <begin position="225"/>
        <end position="306"/>
    </location>
</feature>
<evidence type="ECO:0000259" key="5">
    <source>
        <dbReference type="Pfam" id="PF00669"/>
    </source>
</evidence>
<dbReference type="GO" id="GO:0071973">
    <property type="term" value="P:bacterial-type flagellum-dependent cell motility"/>
    <property type="evidence" value="ECO:0007669"/>
    <property type="project" value="InterPro"/>
</dbReference>
<keyword evidence="8" id="KW-1185">Reference proteome</keyword>
<dbReference type="InterPro" id="IPR013384">
    <property type="entry name" value="Flagell_FlgL"/>
</dbReference>
<dbReference type="SUPFAM" id="SSF64518">
    <property type="entry name" value="Phase 1 flagellin"/>
    <property type="match status" value="1"/>
</dbReference>
<dbReference type="PANTHER" id="PTHR42792:SF1">
    <property type="entry name" value="FLAGELLAR HOOK-ASSOCIATED PROTEIN 3"/>
    <property type="match status" value="1"/>
</dbReference>
<feature type="domain" description="Flagellin N-terminal" evidence="5">
    <location>
        <begin position="12"/>
        <end position="139"/>
    </location>
</feature>
<keyword evidence="7" id="KW-0282">Flagellum</keyword>
<dbReference type="Proteomes" id="UP000251341">
    <property type="component" value="Unassembled WGS sequence"/>
</dbReference>